<dbReference type="RefSeq" id="WP_209638705.1">
    <property type="nucleotide sequence ID" value="NZ_JAGINW010000001.1"/>
</dbReference>
<accession>A0ABS4TET0</accession>
<keyword evidence="3" id="KW-1185">Reference proteome</keyword>
<feature type="transmembrane region" description="Helical" evidence="1">
    <location>
        <begin position="39"/>
        <end position="59"/>
    </location>
</feature>
<name>A0ABS4TET0_9PSEU</name>
<evidence type="ECO:0000313" key="3">
    <source>
        <dbReference type="Proteomes" id="UP001519332"/>
    </source>
</evidence>
<proteinExistence type="predicted"/>
<reference evidence="2 3" key="1">
    <citation type="submission" date="2021-03" db="EMBL/GenBank/DDBJ databases">
        <title>Sequencing the genomes of 1000 actinobacteria strains.</title>
        <authorList>
            <person name="Klenk H.-P."/>
        </authorList>
    </citation>
    <scope>NUCLEOTIDE SEQUENCE [LARGE SCALE GENOMIC DNA]</scope>
    <source>
        <strain evidence="2 3">DSM 46670</strain>
    </source>
</reference>
<sequence>MTDTEELIKAALAKAANRAPHPGQIINALAKPRRRRRSLLVVVIGAAVVTAAITVPIAFRQSAEPVLPAPPATTQPTPPPAVTAFPMRYTVTGLPPGFVERSRSADLDGGGQARSWSTDKDWSIHLAVHTPRSPVWSSVTRKGAEQILVGGAPGWVAGPSTGGFINVVFMPDQDTAIVVQASGGPDIRERAIKAANSVRPDGVAVVGQELSFGTLPAGLSRIRVSIQGSSPATGEAWTDASTTTDSGPPAIQARVVPRNATKLNGWNVVVPTPDGREIELVYSGGSQLSEPQARQIAEDMKVGPKPDFSWLGK</sequence>
<keyword evidence="1" id="KW-0472">Membrane</keyword>
<dbReference type="Proteomes" id="UP001519332">
    <property type="component" value="Unassembled WGS sequence"/>
</dbReference>
<evidence type="ECO:0000313" key="2">
    <source>
        <dbReference type="EMBL" id="MBP2322920.1"/>
    </source>
</evidence>
<keyword evidence="1" id="KW-1133">Transmembrane helix</keyword>
<protein>
    <submittedName>
        <fullName evidence="2">Uncharacterized protein</fullName>
    </submittedName>
</protein>
<gene>
    <name evidence="2" type="ORF">JOF56_003305</name>
</gene>
<evidence type="ECO:0000256" key="1">
    <source>
        <dbReference type="SAM" id="Phobius"/>
    </source>
</evidence>
<comment type="caution">
    <text evidence="2">The sequence shown here is derived from an EMBL/GenBank/DDBJ whole genome shotgun (WGS) entry which is preliminary data.</text>
</comment>
<keyword evidence="1" id="KW-0812">Transmembrane</keyword>
<organism evidence="2 3">
    <name type="scientific">Kibdelosporangium banguiense</name>
    <dbReference type="NCBI Taxonomy" id="1365924"/>
    <lineage>
        <taxon>Bacteria</taxon>
        <taxon>Bacillati</taxon>
        <taxon>Actinomycetota</taxon>
        <taxon>Actinomycetes</taxon>
        <taxon>Pseudonocardiales</taxon>
        <taxon>Pseudonocardiaceae</taxon>
        <taxon>Kibdelosporangium</taxon>
    </lineage>
</organism>
<dbReference type="EMBL" id="JAGINW010000001">
    <property type="protein sequence ID" value="MBP2322920.1"/>
    <property type="molecule type" value="Genomic_DNA"/>
</dbReference>